<comment type="caution">
    <text evidence="2">The sequence shown here is derived from an EMBL/GenBank/DDBJ whole genome shotgun (WGS) entry which is preliminary data.</text>
</comment>
<evidence type="ECO:0000313" key="3">
    <source>
        <dbReference type="Proteomes" id="UP000642809"/>
    </source>
</evidence>
<proteinExistence type="predicted"/>
<gene>
    <name evidence="2" type="ORF">GCM10008106_36150</name>
</gene>
<keyword evidence="1" id="KW-0812">Transmembrane</keyword>
<dbReference type="EMBL" id="BMYF01000030">
    <property type="protein sequence ID" value="GHB52229.1"/>
    <property type="molecule type" value="Genomic_DNA"/>
</dbReference>
<evidence type="ECO:0000313" key="2">
    <source>
        <dbReference type="EMBL" id="GHB52229.1"/>
    </source>
</evidence>
<keyword evidence="3" id="KW-1185">Reference proteome</keyword>
<dbReference type="RefSeq" id="WP_189586289.1">
    <property type="nucleotide sequence ID" value="NZ_BMYF01000030.1"/>
</dbReference>
<dbReference type="Proteomes" id="UP000642809">
    <property type="component" value="Unassembled WGS sequence"/>
</dbReference>
<reference evidence="2" key="1">
    <citation type="journal article" date="2014" name="Int. J. Syst. Evol. Microbiol.">
        <title>Complete genome sequence of Corynebacterium casei LMG S-19264T (=DSM 44701T), isolated from a smear-ripened cheese.</title>
        <authorList>
            <consortium name="US DOE Joint Genome Institute (JGI-PGF)"/>
            <person name="Walter F."/>
            <person name="Albersmeier A."/>
            <person name="Kalinowski J."/>
            <person name="Ruckert C."/>
        </authorList>
    </citation>
    <scope>NUCLEOTIDE SEQUENCE</scope>
    <source>
        <strain evidence="2">KCTC 23224</strain>
    </source>
</reference>
<accession>A0A8J3G6Y9</accession>
<organism evidence="2 3">
    <name type="scientific">Mongoliitalea lutea</name>
    <dbReference type="NCBI Taxonomy" id="849756"/>
    <lineage>
        <taxon>Bacteria</taxon>
        <taxon>Pseudomonadati</taxon>
        <taxon>Bacteroidota</taxon>
        <taxon>Cytophagia</taxon>
        <taxon>Cytophagales</taxon>
        <taxon>Cyclobacteriaceae</taxon>
        <taxon>Mongoliitalea</taxon>
    </lineage>
</organism>
<name>A0A8J3G6Y9_9BACT</name>
<reference evidence="2" key="2">
    <citation type="submission" date="2020-09" db="EMBL/GenBank/DDBJ databases">
        <authorList>
            <person name="Sun Q."/>
            <person name="Kim S."/>
        </authorList>
    </citation>
    <scope>NUCLEOTIDE SEQUENCE</scope>
    <source>
        <strain evidence="2">KCTC 23224</strain>
    </source>
</reference>
<dbReference type="AlphaFoldDB" id="A0A8J3G6Y9"/>
<evidence type="ECO:0000256" key="1">
    <source>
        <dbReference type="SAM" id="Phobius"/>
    </source>
</evidence>
<feature type="transmembrane region" description="Helical" evidence="1">
    <location>
        <begin position="30"/>
        <end position="47"/>
    </location>
</feature>
<keyword evidence="1" id="KW-0472">Membrane</keyword>
<sequence length="71" mass="8072">MKLLDFILLSLTAAMVIIGTHLTITVGVTASYPVFMFAVAMLFWFQYRKNHVIKADNEKPPVKSSKSKKKR</sequence>
<feature type="transmembrane region" description="Helical" evidence="1">
    <location>
        <begin position="7"/>
        <end position="24"/>
    </location>
</feature>
<keyword evidence="1" id="KW-1133">Transmembrane helix</keyword>
<protein>
    <submittedName>
        <fullName evidence="2">Uncharacterized protein</fullName>
    </submittedName>
</protein>